<evidence type="ECO:0000259" key="2">
    <source>
        <dbReference type="PROSITE" id="PS50157"/>
    </source>
</evidence>
<evidence type="ECO:0000313" key="3">
    <source>
        <dbReference type="EMBL" id="KAH3799158.1"/>
    </source>
</evidence>
<protein>
    <recommendedName>
        <fullName evidence="2">C2H2-type domain-containing protein</fullName>
    </recommendedName>
</protein>
<dbReference type="InterPro" id="IPR013087">
    <property type="entry name" value="Znf_C2H2_type"/>
</dbReference>
<name>A0A9D4J886_DREPO</name>
<keyword evidence="1" id="KW-0479">Metal-binding</keyword>
<keyword evidence="1" id="KW-0863">Zinc-finger</keyword>
<keyword evidence="1" id="KW-0862">Zinc</keyword>
<dbReference type="AlphaFoldDB" id="A0A9D4J886"/>
<sequence>MEEKLEQFMGLVSEKLDNFERKLNNGLAKLQLAGRTEEVTLAISQLEVVDVGTVSALETISVDFLAKLQERQLSIDRVKKAKALHNYKTEGKAPQNNKTESSLVERNQASCMTTKPPHADTFLYCGKCKKEFEGDCPVHGPYIYIQDKKIYMEGEELLVCYGDQYARELSLIRDNTMLFRFEYMCDQQACGSAFNESGDLKRHMRIYQERKNVSYFPTDYSLVIHNEHKRSVDCTNVSMFPKARTCVRANELRYDRYPV</sequence>
<accession>A0A9D4J886</accession>
<dbReference type="PROSITE" id="PS50157">
    <property type="entry name" value="ZINC_FINGER_C2H2_2"/>
    <property type="match status" value="1"/>
</dbReference>
<reference evidence="3" key="1">
    <citation type="journal article" date="2019" name="bioRxiv">
        <title>The Genome of the Zebra Mussel, Dreissena polymorpha: A Resource for Invasive Species Research.</title>
        <authorList>
            <person name="McCartney M.A."/>
            <person name="Auch B."/>
            <person name="Kono T."/>
            <person name="Mallez S."/>
            <person name="Zhang Y."/>
            <person name="Obille A."/>
            <person name="Becker A."/>
            <person name="Abrahante J.E."/>
            <person name="Garbe J."/>
            <person name="Badalamenti J.P."/>
            <person name="Herman A."/>
            <person name="Mangelson H."/>
            <person name="Liachko I."/>
            <person name="Sullivan S."/>
            <person name="Sone E.D."/>
            <person name="Koren S."/>
            <person name="Silverstein K.A.T."/>
            <person name="Beckman K.B."/>
            <person name="Gohl D.M."/>
        </authorList>
    </citation>
    <scope>NUCLEOTIDE SEQUENCE</scope>
    <source>
        <strain evidence="3">Duluth1</strain>
        <tissue evidence="3">Whole animal</tissue>
    </source>
</reference>
<dbReference type="Proteomes" id="UP000828390">
    <property type="component" value="Unassembled WGS sequence"/>
</dbReference>
<dbReference type="InterPro" id="IPR036236">
    <property type="entry name" value="Znf_C2H2_sf"/>
</dbReference>
<keyword evidence="4" id="KW-1185">Reference proteome</keyword>
<organism evidence="3 4">
    <name type="scientific">Dreissena polymorpha</name>
    <name type="common">Zebra mussel</name>
    <name type="synonym">Mytilus polymorpha</name>
    <dbReference type="NCBI Taxonomy" id="45954"/>
    <lineage>
        <taxon>Eukaryota</taxon>
        <taxon>Metazoa</taxon>
        <taxon>Spiralia</taxon>
        <taxon>Lophotrochozoa</taxon>
        <taxon>Mollusca</taxon>
        <taxon>Bivalvia</taxon>
        <taxon>Autobranchia</taxon>
        <taxon>Heteroconchia</taxon>
        <taxon>Euheterodonta</taxon>
        <taxon>Imparidentia</taxon>
        <taxon>Neoheterodontei</taxon>
        <taxon>Myida</taxon>
        <taxon>Dreissenoidea</taxon>
        <taxon>Dreissenidae</taxon>
        <taxon>Dreissena</taxon>
    </lineage>
</organism>
<gene>
    <name evidence="3" type="ORF">DPMN_152763</name>
</gene>
<dbReference type="Gene3D" id="3.30.160.60">
    <property type="entry name" value="Classic Zinc Finger"/>
    <property type="match status" value="1"/>
</dbReference>
<dbReference type="SUPFAM" id="SSF57667">
    <property type="entry name" value="beta-beta-alpha zinc fingers"/>
    <property type="match status" value="1"/>
</dbReference>
<reference evidence="3" key="2">
    <citation type="submission" date="2020-11" db="EMBL/GenBank/DDBJ databases">
        <authorList>
            <person name="McCartney M.A."/>
            <person name="Auch B."/>
            <person name="Kono T."/>
            <person name="Mallez S."/>
            <person name="Becker A."/>
            <person name="Gohl D.M."/>
            <person name="Silverstein K.A.T."/>
            <person name="Koren S."/>
            <person name="Bechman K.B."/>
            <person name="Herman A."/>
            <person name="Abrahante J.E."/>
            <person name="Garbe J."/>
        </authorList>
    </citation>
    <scope>NUCLEOTIDE SEQUENCE</scope>
    <source>
        <strain evidence="3">Duluth1</strain>
        <tissue evidence="3">Whole animal</tissue>
    </source>
</reference>
<feature type="domain" description="C2H2-type" evidence="2">
    <location>
        <begin position="183"/>
        <end position="212"/>
    </location>
</feature>
<evidence type="ECO:0000256" key="1">
    <source>
        <dbReference type="PROSITE-ProRule" id="PRU00042"/>
    </source>
</evidence>
<comment type="caution">
    <text evidence="3">The sequence shown here is derived from an EMBL/GenBank/DDBJ whole genome shotgun (WGS) entry which is preliminary data.</text>
</comment>
<dbReference type="EMBL" id="JAIWYP010000007">
    <property type="protein sequence ID" value="KAH3799158.1"/>
    <property type="molecule type" value="Genomic_DNA"/>
</dbReference>
<proteinExistence type="predicted"/>
<evidence type="ECO:0000313" key="4">
    <source>
        <dbReference type="Proteomes" id="UP000828390"/>
    </source>
</evidence>
<dbReference type="GO" id="GO:0008270">
    <property type="term" value="F:zinc ion binding"/>
    <property type="evidence" value="ECO:0007669"/>
    <property type="project" value="UniProtKB-KW"/>
</dbReference>